<feature type="compositionally biased region" description="Basic residues" evidence="1">
    <location>
        <begin position="249"/>
        <end position="262"/>
    </location>
</feature>
<feature type="region of interest" description="Disordered" evidence="1">
    <location>
        <begin position="231"/>
        <end position="270"/>
    </location>
</feature>
<accession>A0A2T4C021</accession>
<dbReference type="Proteomes" id="UP000240760">
    <property type="component" value="Unassembled WGS sequence"/>
</dbReference>
<organism evidence="2 3">
    <name type="scientific">Trichoderma longibrachiatum ATCC 18648</name>
    <dbReference type="NCBI Taxonomy" id="983965"/>
    <lineage>
        <taxon>Eukaryota</taxon>
        <taxon>Fungi</taxon>
        <taxon>Dikarya</taxon>
        <taxon>Ascomycota</taxon>
        <taxon>Pezizomycotina</taxon>
        <taxon>Sordariomycetes</taxon>
        <taxon>Hypocreomycetidae</taxon>
        <taxon>Hypocreales</taxon>
        <taxon>Hypocreaceae</taxon>
        <taxon>Trichoderma</taxon>
    </lineage>
</organism>
<sequence>MSQALIQRLAAKGRSLLLELEQAIDEKGQQYTPFPEIAPRYSTLISPPWMPRLDNRTAAVVGANGQPFYGYQMVQVNSVPAYDGPCPYSNYVHRNGRVILCMFNFAEMDTNIGNRMHWSDLMAVSASRAASVNGATSMEELEAIWRISIVNNETNAVIAAIDGRLFGPSTDLSRCFDLTPEDGDEFFALLGTVHRKGPLRMLAAYPKFFGCKTIVRVRVYPGHSPNLCWFLERRRPPDPPEDDTTPLSRKGRKDRKKGRRGRQSQSSSVG</sequence>
<name>A0A2T4C021_TRILO</name>
<evidence type="ECO:0000256" key="1">
    <source>
        <dbReference type="SAM" id="MobiDB-lite"/>
    </source>
</evidence>
<dbReference type="EMBL" id="KZ679135">
    <property type="protein sequence ID" value="PTB74920.1"/>
    <property type="molecule type" value="Genomic_DNA"/>
</dbReference>
<gene>
    <name evidence="2" type="ORF">M440DRAFT_1403398</name>
</gene>
<evidence type="ECO:0000313" key="3">
    <source>
        <dbReference type="Proteomes" id="UP000240760"/>
    </source>
</evidence>
<dbReference type="OrthoDB" id="4899595at2759"/>
<evidence type="ECO:0000313" key="2">
    <source>
        <dbReference type="EMBL" id="PTB74920.1"/>
    </source>
</evidence>
<protein>
    <submittedName>
        <fullName evidence="2">Uncharacterized protein</fullName>
    </submittedName>
</protein>
<reference evidence="2 3" key="1">
    <citation type="submission" date="2016-07" db="EMBL/GenBank/DDBJ databases">
        <title>Multiple horizontal gene transfer events from other fungi enriched the ability of initially mycotrophic Trichoderma (Ascomycota) to feed on dead plant biomass.</title>
        <authorList>
            <consortium name="DOE Joint Genome Institute"/>
            <person name="Aerts A."/>
            <person name="Atanasova L."/>
            <person name="Chenthamara K."/>
            <person name="Zhang J."/>
            <person name="Grujic M."/>
            <person name="Henrissat B."/>
            <person name="Kuo A."/>
            <person name="Salamov A."/>
            <person name="Lipzen A."/>
            <person name="Labutti K."/>
            <person name="Barry K."/>
            <person name="Miao Y."/>
            <person name="Rahimi M.J."/>
            <person name="Shen Q."/>
            <person name="Grigoriev I.V."/>
            <person name="Kubicek C.P."/>
            <person name="Druzhinina I.S."/>
        </authorList>
    </citation>
    <scope>NUCLEOTIDE SEQUENCE [LARGE SCALE GENOMIC DNA]</scope>
    <source>
        <strain evidence="2 3">ATCC 18648</strain>
    </source>
</reference>
<dbReference type="AlphaFoldDB" id="A0A2T4C021"/>
<proteinExistence type="predicted"/>
<keyword evidence="3" id="KW-1185">Reference proteome</keyword>